<dbReference type="GO" id="GO:0016035">
    <property type="term" value="C:zeta DNA polymerase complex"/>
    <property type="evidence" value="ECO:0007669"/>
    <property type="project" value="TreeGrafter"/>
</dbReference>
<dbReference type="Gene3D" id="3.30.900.10">
    <property type="entry name" value="HORMA domain"/>
    <property type="match status" value="1"/>
</dbReference>
<evidence type="ECO:0000259" key="2">
    <source>
        <dbReference type="PROSITE" id="PS50815"/>
    </source>
</evidence>
<dbReference type="SUPFAM" id="SSF56019">
    <property type="entry name" value="The spindle assembly checkpoint protein mad2"/>
    <property type="match status" value="1"/>
</dbReference>
<name>A0A194S9I4_RHOGW</name>
<proteinExistence type="inferred from homology"/>
<dbReference type="InterPro" id="IPR036570">
    <property type="entry name" value="HORMA_dom_sf"/>
</dbReference>
<sequence>VEVAFHTILYIRQVYPAELFHQVKKYNVPTWQSRASPLNAYLGRVLECIHEELDKGTIRRVILVIKETAGDETPLERFVFEFEWLVSQSALPKDGDDFTCVRSPSLFFRPSRRKPDETLSHRPQKDGLAQGDVEPLFHACLLKLNLSQSLLKRLSQGAPTLLLLGIAEHD</sequence>
<accession>A0A194S9I4</accession>
<protein>
    <recommendedName>
        <fullName evidence="2">HORMA domain-containing protein</fullName>
    </recommendedName>
</protein>
<feature type="non-terminal residue" evidence="3">
    <location>
        <position position="1"/>
    </location>
</feature>
<comment type="similarity">
    <text evidence="1">Belongs to the MAD2 family.</text>
</comment>
<dbReference type="Proteomes" id="UP000053890">
    <property type="component" value="Unassembled WGS sequence"/>
</dbReference>
<evidence type="ECO:0000256" key="1">
    <source>
        <dbReference type="ARBA" id="ARBA00010348"/>
    </source>
</evidence>
<evidence type="ECO:0000313" key="4">
    <source>
        <dbReference type="Proteomes" id="UP000053890"/>
    </source>
</evidence>
<gene>
    <name evidence="3" type="ORF">RHOBADRAFT_11408</name>
</gene>
<dbReference type="PROSITE" id="PS50815">
    <property type="entry name" value="HORMA"/>
    <property type="match status" value="1"/>
</dbReference>
<dbReference type="InterPro" id="IPR045091">
    <property type="entry name" value="Mad2-like"/>
</dbReference>
<evidence type="ECO:0000313" key="3">
    <source>
        <dbReference type="EMBL" id="KPV77393.1"/>
    </source>
</evidence>
<feature type="domain" description="HORMA" evidence="2">
    <location>
        <begin position="1"/>
        <end position="170"/>
    </location>
</feature>
<dbReference type="EMBL" id="KQ474074">
    <property type="protein sequence ID" value="KPV77393.1"/>
    <property type="molecule type" value="Genomic_DNA"/>
</dbReference>
<dbReference type="STRING" id="578459.A0A194S9I4"/>
<dbReference type="AlphaFoldDB" id="A0A194S9I4"/>
<dbReference type="GeneID" id="28972496"/>
<organism evidence="3 4">
    <name type="scientific">Rhodotorula graminis (strain WP1)</name>
    <dbReference type="NCBI Taxonomy" id="578459"/>
    <lineage>
        <taxon>Eukaryota</taxon>
        <taxon>Fungi</taxon>
        <taxon>Dikarya</taxon>
        <taxon>Basidiomycota</taxon>
        <taxon>Pucciniomycotina</taxon>
        <taxon>Microbotryomycetes</taxon>
        <taxon>Sporidiobolales</taxon>
        <taxon>Sporidiobolaceae</taxon>
        <taxon>Rhodotorula</taxon>
    </lineage>
</organism>
<dbReference type="PANTHER" id="PTHR11842:SF10">
    <property type="entry name" value="MITOTIC SPINDLE ASSEMBLY CHECKPOINT PROTEIN MAD2B"/>
    <property type="match status" value="1"/>
</dbReference>
<dbReference type="InterPro" id="IPR003511">
    <property type="entry name" value="HORMA_dom"/>
</dbReference>
<keyword evidence="4" id="KW-1185">Reference proteome</keyword>
<dbReference type="PANTHER" id="PTHR11842">
    <property type="entry name" value="MITOTIC SPINDLE ASSEMBLY CHECKPOINT PROTEIN MAD2"/>
    <property type="match status" value="1"/>
</dbReference>
<dbReference type="OrthoDB" id="21254at2759"/>
<dbReference type="RefSeq" id="XP_018273442.1">
    <property type="nucleotide sequence ID" value="XM_018412047.1"/>
</dbReference>
<dbReference type="Pfam" id="PF02301">
    <property type="entry name" value="HORMA"/>
    <property type="match status" value="1"/>
</dbReference>
<reference evidence="3 4" key="1">
    <citation type="journal article" date="2015" name="Front. Microbiol.">
        <title>Genome sequence of the plant growth promoting endophytic yeast Rhodotorula graminis WP1.</title>
        <authorList>
            <person name="Firrincieli A."/>
            <person name="Otillar R."/>
            <person name="Salamov A."/>
            <person name="Schmutz J."/>
            <person name="Khan Z."/>
            <person name="Redman R.S."/>
            <person name="Fleck N.D."/>
            <person name="Lindquist E."/>
            <person name="Grigoriev I.V."/>
            <person name="Doty S.L."/>
        </authorList>
    </citation>
    <scope>NUCLEOTIDE SEQUENCE [LARGE SCALE GENOMIC DNA]</scope>
    <source>
        <strain evidence="3 4">WP1</strain>
    </source>
</reference>